<dbReference type="Proteomes" id="UP000315439">
    <property type="component" value="Unassembled WGS sequence"/>
</dbReference>
<reference evidence="2 3" key="1">
    <citation type="submission" date="2019-07" db="EMBL/GenBank/DDBJ databases">
        <title>Draft genome for Aliikangiella sp. M105.</title>
        <authorList>
            <person name="Wang G."/>
        </authorList>
    </citation>
    <scope>NUCLEOTIDE SEQUENCE [LARGE SCALE GENOMIC DNA]</scope>
    <source>
        <strain evidence="2 3">M105</strain>
    </source>
</reference>
<proteinExistence type="predicted"/>
<organism evidence="2 3">
    <name type="scientific">Aliikangiella coralliicola</name>
    <dbReference type="NCBI Taxonomy" id="2592383"/>
    <lineage>
        <taxon>Bacteria</taxon>
        <taxon>Pseudomonadati</taxon>
        <taxon>Pseudomonadota</taxon>
        <taxon>Gammaproteobacteria</taxon>
        <taxon>Oceanospirillales</taxon>
        <taxon>Pleioneaceae</taxon>
        <taxon>Aliikangiella</taxon>
    </lineage>
</organism>
<dbReference type="InterPro" id="IPR025868">
    <property type="entry name" value="Zn_ribbon_dom_put"/>
</dbReference>
<name>A0A545U7I3_9GAMM</name>
<evidence type="ECO:0000259" key="1">
    <source>
        <dbReference type="Pfam" id="PF12674"/>
    </source>
</evidence>
<dbReference type="OrthoDB" id="9801008at2"/>
<dbReference type="Pfam" id="PF12674">
    <property type="entry name" value="Zn_ribbon_2"/>
    <property type="match status" value="1"/>
</dbReference>
<protein>
    <submittedName>
        <fullName evidence="2">Transcriptional regulator</fullName>
    </submittedName>
</protein>
<dbReference type="AlphaFoldDB" id="A0A545U7I3"/>
<accession>A0A545U7I3</accession>
<evidence type="ECO:0000313" key="2">
    <source>
        <dbReference type="EMBL" id="TQV85421.1"/>
    </source>
</evidence>
<dbReference type="RefSeq" id="WP_142933098.1">
    <property type="nucleotide sequence ID" value="NZ_ML660168.1"/>
</dbReference>
<comment type="caution">
    <text evidence="2">The sequence shown here is derived from an EMBL/GenBank/DDBJ whole genome shotgun (WGS) entry which is preliminary data.</text>
</comment>
<dbReference type="EMBL" id="VIKS01000012">
    <property type="protein sequence ID" value="TQV85421.1"/>
    <property type="molecule type" value="Genomic_DNA"/>
</dbReference>
<feature type="domain" description="Putative zinc ribbon" evidence="1">
    <location>
        <begin position="13"/>
        <end position="93"/>
    </location>
</feature>
<gene>
    <name evidence="2" type="ORF">FLL46_19850</name>
</gene>
<keyword evidence="3" id="KW-1185">Reference proteome</keyword>
<evidence type="ECO:0000313" key="3">
    <source>
        <dbReference type="Proteomes" id="UP000315439"/>
    </source>
</evidence>
<sequence length="93" mass="10286">MSTNEVSNDKPRCQSCGMPISESFGNLGTMGDGSFHQEYCSICFKDGAFVQPEQTLQQMIDSSIANMTGELGMPQEQAEQLANSFIPTLKRWQ</sequence>